<dbReference type="AlphaFoldDB" id="A0AAF0TMH7"/>
<gene>
    <name evidence="1" type="ORF">MTR67_018219</name>
</gene>
<keyword evidence="2" id="KW-1185">Reference proteome</keyword>
<name>A0AAF0TMH7_SOLVR</name>
<evidence type="ECO:0000313" key="2">
    <source>
        <dbReference type="Proteomes" id="UP001234989"/>
    </source>
</evidence>
<protein>
    <submittedName>
        <fullName evidence="1">Uncharacterized protein</fullName>
    </submittedName>
</protein>
<proteinExistence type="predicted"/>
<sequence length="29" mass="3170">MKGVMIFGKKGKFSPGILVLTEYPRGLAM</sequence>
<accession>A0AAF0TMH7</accession>
<reference evidence="1" key="1">
    <citation type="submission" date="2023-08" db="EMBL/GenBank/DDBJ databases">
        <title>A de novo genome assembly of Solanum verrucosum Schlechtendal, a Mexican diploid species geographically isolated from the other diploid A-genome species in potato relatives.</title>
        <authorList>
            <person name="Hosaka K."/>
        </authorList>
    </citation>
    <scope>NUCLEOTIDE SEQUENCE</scope>
    <source>
        <tissue evidence="1">Young leaves</tissue>
    </source>
</reference>
<organism evidence="1 2">
    <name type="scientific">Solanum verrucosum</name>
    <dbReference type="NCBI Taxonomy" id="315347"/>
    <lineage>
        <taxon>Eukaryota</taxon>
        <taxon>Viridiplantae</taxon>
        <taxon>Streptophyta</taxon>
        <taxon>Embryophyta</taxon>
        <taxon>Tracheophyta</taxon>
        <taxon>Spermatophyta</taxon>
        <taxon>Magnoliopsida</taxon>
        <taxon>eudicotyledons</taxon>
        <taxon>Gunneridae</taxon>
        <taxon>Pentapetalae</taxon>
        <taxon>asterids</taxon>
        <taxon>lamiids</taxon>
        <taxon>Solanales</taxon>
        <taxon>Solanaceae</taxon>
        <taxon>Solanoideae</taxon>
        <taxon>Solaneae</taxon>
        <taxon>Solanum</taxon>
    </lineage>
</organism>
<evidence type="ECO:0000313" key="1">
    <source>
        <dbReference type="EMBL" id="WMV24834.1"/>
    </source>
</evidence>
<dbReference type="EMBL" id="CP133615">
    <property type="protein sequence ID" value="WMV24834.1"/>
    <property type="molecule type" value="Genomic_DNA"/>
</dbReference>
<dbReference type="Proteomes" id="UP001234989">
    <property type="component" value="Chromosome 4"/>
</dbReference>